<dbReference type="InterPro" id="IPR008490">
    <property type="entry name" value="Transposase_InsH_N"/>
</dbReference>
<comment type="caution">
    <text evidence="2">The sequence shown here is derived from an EMBL/GenBank/DDBJ whole genome shotgun (WGS) entry which is preliminary data.</text>
</comment>
<sequence>MTHRRSPSESAENQERDLFRARLDEMIDMSHPLVRVSRAMPWNTLIESVGESFPLVPAGSGRRPLPARLVLGLLYLKHAYDLYDKAVCARWLENPYYQYFCGEVFFQTQLPCDPSSLTRYRKGSAGSGLNGTYLVDKALIQK</sequence>
<name>A0ABT2R587_9GAMM</name>
<evidence type="ECO:0000313" key="2">
    <source>
        <dbReference type="EMBL" id="MCU5784951.1"/>
    </source>
</evidence>
<organism evidence="2 3">
    <name type="scientific">Alloalcanivorax balearicus MACL04</name>
    <dbReference type="NCBI Taxonomy" id="1177182"/>
    <lineage>
        <taxon>Bacteria</taxon>
        <taxon>Pseudomonadati</taxon>
        <taxon>Pseudomonadota</taxon>
        <taxon>Gammaproteobacteria</taxon>
        <taxon>Oceanospirillales</taxon>
        <taxon>Alcanivoracaceae</taxon>
        <taxon>Alloalcanivorax</taxon>
    </lineage>
</organism>
<protein>
    <submittedName>
        <fullName evidence="2">IS1478 transposase</fullName>
    </submittedName>
</protein>
<dbReference type="PANTHER" id="PTHR33803">
    <property type="entry name" value="IS1478 TRANSPOSASE"/>
    <property type="match status" value="1"/>
</dbReference>
<dbReference type="PANTHER" id="PTHR33803:SF3">
    <property type="entry name" value="BLL1974 PROTEIN"/>
    <property type="match status" value="1"/>
</dbReference>
<evidence type="ECO:0000313" key="3">
    <source>
        <dbReference type="Proteomes" id="UP001064106"/>
    </source>
</evidence>
<keyword evidence="3" id="KW-1185">Reference proteome</keyword>
<dbReference type="Proteomes" id="UP001064106">
    <property type="component" value="Unassembled WGS sequence"/>
</dbReference>
<dbReference type="Pfam" id="PF05598">
    <property type="entry name" value="DUF772"/>
    <property type="match status" value="1"/>
</dbReference>
<feature type="domain" description="Transposase InsH N-terminal" evidence="1">
    <location>
        <begin position="22"/>
        <end position="122"/>
    </location>
</feature>
<dbReference type="EMBL" id="ARXS01000053">
    <property type="protein sequence ID" value="MCU5784951.1"/>
    <property type="molecule type" value="Genomic_DNA"/>
</dbReference>
<proteinExistence type="predicted"/>
<dbReference type="RefSeq" id="WP_394356172.1">
    <property type="nucleotide sequence ID" value="NZ_ARXS01000053.1"/>
</dbReference>
<reference evidence="2" key="1">
    <citation type="submission" date="2012-09" db="EMBL/GenBank/DDBJ databases">
        <title>Genome Sequence of alkane-degrading Bacterium Alcanivorax balearicus MACL04.</title>
        <authorList>
            <person name="Lai Q."/>
            <person name="Shao Z."/>
        </authorList>
    </citation>
    <scope>NUCLEOTIDE SEQUENCE</scope>
    <source>
        <strain evidence="2">MACL04</strain>
    </source>
</reference>
<gene>
    <name evidence="2" type="ORF">MA04_04251</name>
</gene>
<evidence type="ECO:0000259" key="1">
    <source>
        <dbReference type="Pfam" id="PF05598"/>
    </source>
</evidence>
<accession>A0ABT2R587</accession>